<evidence type="ECO:0000313" key="8">
    <source>
        <dbReference type="EMBL" id="KAJ8308856.1"/>
    </source>
</evidence>
<dbReference type="PANTHER" id="PTHR12381">
    <property type="entry name" value="HETEROGENEOUS NUCLEAR RIBONUCLEOPROTEIN U FAMILY MEMBER"/>
    <property type="match status" value="1"/>
</dbReference>
<keyword evidence="2" id="KW-0488">Methylation</keyword>
<dbReference type="EMBL" id="JARBDR010000657">
    <property type="protein sequence ID" value="KAJ8308856.1"/>
    <property type="molecule type" value="Genomic_DNA"/>
</dbReference>
<feature type="region of interest" description="Disordered" evidence="5">
    <location>
        <begin position="38"/>
        <end position="190"/>
    </location>
</feature>
<dbReference type="InterPro" id="IPR035778">
    <property type="entry name" value="SPRY_hnRNP_U"/>
</dbReference>
<feature type="domain" description="B30.2/SPRY" evidence="6">
    <location>
        <begin position="171"/>
        <end position="380"/>
    </location>
</feature>
<dbReference type="PROSITE" id="PS50800">
    <property type="entry name" value="SAP"/>
    <property type="match status" value="1"/>
</dbReference>
<protein>
    <submittedName>
        <fullName evidence="8">Uncharacterized protein</fullName>
    </submittedName>
</protein>
<dbReference type="InterPro" id="IPR001870">
    <property type="entry name" value="B30.2/SPRY"/>
</dbReference>
<feature type="compositionally biased region" description="Basic and acidic residues" evidence="5">
    <location>
        <begin position="100"/>
        <end position="109"/>
    </location>
</feature>
<feature type="compositionally biased region" description="Low complexity" evidence="5">
    <location>
        <begin position="675"/>
        <end position="718"/>
    </location>
</feature>
<dbReference type="InterPro" id="IPR003034">
    <property type="entry name" value="SAP_dom"/>
</dbReference>
<dbReference type="SUPFAM" id="SSF68906">
    <property type="entry name" value="SAP domain"/>
    <property type="match status" value="1"/>
</dbReference>
<sequence>MSELDPNKLKVAELKEELKARGLEVKGTKAVLVKRLSEALAGGSGDANEEDNLDDSKLEEMDDSSQEAVDTSADMTSDPVAADDSTVGNEETPAGNEDEEMKKAEKMLEENGQEEAEEDPENAEYQTIDETTADDEEKDHKKSRKRSRSRSHERKRSRSRSHERKRSRSRSRERREREREREREERERAKVVMEDDSWEQSTDVMLDRFNSDLNLKIDGNKGTPMYHDGFAMMWAGARATYGVKRGSVAFEVKLLEDLNVDHLPAEEVTRHVARVGWSADSTSMHLGEEKLSFGFGGTGKASTECKFEEYGQTFGAGDVITAYIEVDDDSALFSYAKNGEELGICFQIDTSELNDEALFPHVYTKNISFECNFGHNEEPFFPLKEDFNFIANVPVEERVRGLAPPAKKEECEMIMMVGLPACGKTTWAEKHAAENPDKHYNILGTNSIIDKMRVMGLPRKRNYAGRWDVLIDKSTRCLNKLLECAARKKRNYILDQTNVYASARRRKMMPFEGFQRKAVVIVPTDEDYKSRCEAQAKEEGKDVPEKAVIEMKGNKGKNDRYGGGGRRDDRRNRGNRDRRRDSRYNDRRSGGGGGGGYSRDRYGGGGGGGRYGDRDRRDRYRQDSSGGWRNQSGGGRQGGNWGGSGGGSRSYGTSNQGSWGNPGSWGNQGWGNQGWGNQQQSGYGWGNYNQGSSNQGWNQAATNWGQGYGQQQWGQGYNQWGGGYNTSSYK</sequence>
<proteinExistence type="predicted"/>
<dbReference type="InterPro" id="IPR027417">
    <property type="entry name" value="P-loop_NTPase"/>
</dbReference>
<feature type="compositionally biased region" description="Basic and acidic residues" evidence="5">
    <location>
        <begin position="532"/>
        <end position="589"/>
    </location>
</feature>
<keyword evidence="3" id="KW-0597">Phosphoprotein</keyword>
<dbReference type="InterPro" id="IPR003877">
    <property type="entry name" value="SPRY_dom"/>
</dbReference>
<keyword evidence="4" id="KW-0539">Nucleus</keyword>
<evidence type="ECO:0000256" key="3">
    <source>
        <dbReference type="ARBA" id="ARBA00022553"/>
    </source>
</evidence>
<dbReference type="PANTHER" id="PTHR12381:SF56">
    <property type="entry name" value="B30.2_SPRY DOMAIN-CONTAINING PROTEIN-RELATED"/>
    <property type="match status" value="1"/>
</dbReference>
<dbReference type="Proteomes" id="UP001217089">
    <property type="component" value="Unassembled WGS sequence"/>
</dbReference>
<dbReference type="Pfam" id="PF02037">
    <property type="entry name" value="SAP"/>
    <property type="match status" value="1"/>
</dbReference>
<dbReference type="Gene3D" id="2.60.120.920">
    <property type="match status" value="1"/>
</dbReference>
<feature type="compositionally biased region" description="Basic and acidic residues" evidence="5">
    <location>
        <begin position="611"/>
        <end position="622"/>
    </location>
</feature>
<dbReference type="SMART" id="SM00449">
    <property type="entry name" value="SPRY"/>
    <property type="match status" value="1"/>
</dbReference>
<comment type="caution">
    <text evidence="8">The sequence shown here is derived from an EMBL/GenBank/DDBJ whole genome shotgun (WGS) entry which is preliminary data.</text>
</comment>
<evidence type="ECO:0000259" key="7">
    <source>
        <dbReference type="PROSITE" id="PS50800"/>
    </source>
</evidence>
<evidence type="ECO:0000256" key="1">
    <source>
        <dbReference type="ARBA" id="ARBA00004123"/>
    </source>
</evidence>
<reference evidence="8 9" key="1">
    <citation type="submission" date="2022-12" db="EMBL/GenBank/DDBJ databases">
        <title>Chromosome-level genome of Tegillarca granosa.</title>
        <authorList>
            <person name="Kim J."/>
        </authorList>
    </citation>
    <scope>NUCLEOTIDE SEQUENCE [LARGE SCALE GENOMIC DNA]</scope>
    <source>
        <strain evidence="8">Teg-2019</strain>
        <tissue evidence="8">Adductor muscle</tissue>
    </source>
</reference>
<dbReference type="InterPro" id="IPR043136">
    <property type="entry name" value="B30.2/SPRY_sf"/>
</dbReference>
<evidence type="ECO:0000256" key="5">
    <source>
        <dbReference type="SAM" id="MobiDB-lite"/>
    </source>
</evidence>
<dbReference type="InterPro" id="IPR036361">
    <property type="entry name" value="SAP_dom_sf"/>
</dbReference>
<dbReference type="SUPFAM" id="SSF49899">
    <property type="entry name" value="Concanavalin A-like lectins/glucanases"/>
    <property type="match status" value="1"/>
</dbReference>
<evidence type="ECO:0000256" key="4">
    <source>
        <dbReference type="ARBA" id="ARBA00023242"/>
    </source>
</evidence>
<feature type="domain" description="SAP" evidence="7">
    <location>
        <begin position="6"/>
        <end position="40"/>
    </location>
</feature>
<keyword evidence="9" id="KW-1185">Reference proteome</keyword>
<feature type="compositionally biased region" description="Gly residues" evidence="5">
    <location>
        <begin position="632"/>
        <end position="649"/>
    </location>
</feature>
<feature type="compositionally biased region" description="Polar residues" evidence="5">
    <location>
        <begin position="66"/>
        <end position="75"/>
    </location>
</feature>
<feature type="compositionally biased region" description="Low complexity" evidence="5">
    <location>
        <begin position="654"/>
        <end position="665"/>
    </location>
</feature>
<dbReference type="SMART" id="SM00513">
    <property type="entry name" value="SAP"/>
    <property type="match status" value="1"/>
</dbReference>
<accession>A0ABQ9EUJ1</accession>
<evidence type="ECO:0000256" key="2">
    <source>
        <dbReference type="ARBA" id="ARBA00022481"/>
    </source>
</evidence>
<dbReference type="Gene3D" id="1.10.720.30">
    <property type="entry name" value="SAP domain"/>
    <property type="match status" value="1"/>
</dbReference>
<dbReference type="Pfam" id="PF13671">
    <property type="entry name" value="AAA_33"/>
    <property type="match status" value="1"/>
</dbReference>
<dbReference type="InterPro" id="IPR013320">
    <property type="entry name" value="ConA-like_dom_sf"/>
</dbReference>
<feature type="compositionally biased region" description="Acidic residues" evidence="5">
    <location>
        <begin position="111"/>
        <end position="122"/>
    </location>
</feature>
<feature type="compositionally biased region" description="Gly residues" evidence="5">
    <location>
        <begin position="590"/>
        <end position="610"/>
    </location>
</feature>
<gene>
    <name evidence="8" type="ORF">KUTeg_013730</name>
</gene>
<dbReference type="SUPFAM" id="SSF52540">
    <property type="entry name" value="P-loop containing nucleoside triphosphate hydrolases"/>
    <property type="match status" value="1"/>
</dbReference>
<feature type="compositionally biased region" description="Basic residues" evidence="5">
    <location>
        <begin position="141"/>
        <end position="172"/>
    </location>
</feature>
<dbReference type="Gene3D" id="3.40.50.300">
    <property type="entry name" value="P-loop containing nucleotide triphosphate hydrolases"/>
    <property type="match status" value="1"/>
</dbReference>
<feature type="compositionally biased region" description="Basic and acidic residues" evidence="5">
    <location>
        <begin position="173"/>
        <end position="190"/>
    </location>
</feature>
<dbReference type="PROSITE" id="PS50188">
    <property type="entry name" value="B302_SPRY"/>
    <property type="match status" value="1"/>
</dbReference>
<comment type="subcellular location">
    <subcellularLocation>
        <location evidence="1">Nucleus</location>
    </subcellularLocation>
</comment>
<dbReference type="CDD" id="cd12884">
    <property type="entry name" value="SPRY_hnRNP"/>
    <property type="match status" value="1"/>
</dbReference>
<evidence type="ECO:0000259" key="6">
    <source>
        <dbReference type="PROSITE" id="PS50188"/>
    </source>
</evidence>
<dbReference type="Pfam" id="PF00622">
    <property type="entry name" value="SPRY"/>
    <property type="match status" value="1"/>
</dbReference>
<feature type="region of interest" description="Disordered" evidence="5">
    <location>
        <begin position="532"/>
        <end position="730"/>
    </location>
</feature>
<organism evidence="8 9">
    <name type="scientific">Tegillarca granosa</name>
    <name type="common">Malaysian cockle</name>
    <name type="synonym">Anadara granosa</name>
    <dbReference type="NCBI Taxonomy" id="220873"/>
    <lineage>
        <taxon>Eukaryota</taxon>
        <taxon>Metazoa</taxon>
        <taxon>Spiralia</taxon>
        <taxon>Lophotrochozoa</taxon>
        <taxon>Mollusca</taxon>
        <taxon>Bivalvia</taxon>
        <taxon>Autobranchia</taxon>
        <taxon>Pteriomorphia</taxon>
        <taxon>Arcoida</taxon>
        <taxon>Arcoidea</taxon>
        <taxon>Arcidae</taxon>
        <taxon>Tegillarca</taxon>
    </lineage>
</organism>
<evidence type="ECO:0000313" key="9">
    <source>
        <dbReference type="Proteomes" id="UP001217089"/>
    </source>
</evidence>
<name>A0ABQ9EUJ1_TEGGR</name>